<evidence type="ECO:0000259" key="2">
    <source>
        <dbReference type="PROSITE" id="PS50110"/>
    </source>
</evidence>
<sequence length="131" mass="15168">MAETIWIVDDDFIYSLLIKKDIERLQLSKNIHQFQDGEKAMQTIENHLAASQPLPDIILLDINMPVMDGWQFLDNYIHKKYHLHLHSHVYLVSSSISIQDKQKALGYKNIKGHLIKPISQDTLVTITGSFR</sequence>
<comment type="caution">
    <text evidence="3">The sequence shown here is derived from an EMBL/GenBank/DDBJ whole genome shotgun (WGS) entry which is preliminary data.</text>
</comment>
<dbReference type="AlphaFoldDB" id="A0A8J8JVH9"/>
<dbReference type="Pfam" id="PF00072">
    <property type="entry name" value="Response_reg"/>
    <property type="match status" value="1"/>
</dbReference>
<dbReference type="InterPro" id="IPR052893">
    <property type="entry name" value="TCS_response_regulator"/>
</dbReference>
<dbReference type="SUPFAM" id="SSF52172">
    <property type="entry name" value="CheY-like"/>
    <property type="match status" value="1"/>
</dbReference>
<evidence type="ECO:0000313" key="3">
    <source>
        <dbReference type="EMBL" id="NNV56644.1"/>
    </source>
</evidence>
<dbReference type="SMART" id="SM00448">
    <property type="entry name" value="REC"/>
    <property type="match status" value="1"/>
</dbReference>
<accession>A0A8J8JVH9</accession>
<dbReference type="Gene3D" id="3.40.50.2300">
    <property type="match status" value="1"/>
</dbReference>
<reference evidence="3" key="1">
    <citation type="submission" date="2019-10" db="EMBL/GenBank/DDBJ databases">
        <title>Draft genome sequence of Panacibacter sp. KCS-6.</title>
        <authorList>
            <person name="Yim K.J."/>
        </authorList>
    </citation>
    <scope>NUCLEOTIDE SEQUENCE</scope>
    <source>
        <strain evidence="3">KCS-6</strain>
    </source>
</reference>
<dbReference type="PANTHER" id="PTHR44520:SF2">
    <property type="entry name" value="RESPONSE REGULATOR RCP1"/>
    <property type="match status" value="1"/>
</dbReference>
<keyword evidence="1" id="KW-0597">Phosphoprotein</keyword>
<dbReference type="RefSeq" id="WP_171608590.1">
    <property type="nucleotide sequence ID" value="NZ_WHPF01000010.1"/>
</dbReference>
<gene>
    <name evidence="3" type="ORF">GD597_14325</name>
</gene>
<name>A0A8J8JVH9_9BACT</name>
<proteinExistence type="predicted"/>
<dbReference type="PANTHER" id="PTHR44520">
    <property type="entry name" value="RESPONSE REGULATOR RCP1-RELATED"/>
    <property type="match status" value="1"/>
</dbReference>
<dbReference type="EMBL" id="WHPF01000010">
    <property type="protein sequence ID" value="NNV56644.1"/>
    <property type="molecule type" value="Genomic_DNA"/>
</dbReference>
<keyword evidence="4" id="KW-1185">Reference proteome</keyword>
<organism evidence="3 4">
    <name type="scientific">Limnovirga soli</name>
    <dbReference type="NCBI Taxonomy" id="2656915"/>
    <lineage>
        <taxon>Bacteria</taxon>
        <taxon>Pseudomonadati</taxon>
        <taxon>Bacteroidota</taxon>
        <taxon>Chitinophagia</taxon>
        <taxon>Chitinophagales</taxon>
        <taxon>Chitinophagaceae</taxon>
        <taxon>Limnovirga</taxon>
    </lineage>
</organism>
<dbReference type="Proteomes" id="UP000598971">
    <property type="component" value="Unassembled WGS sequence"/>
</dbReference>
<dbReference type="InterPro" id="IPR011006">
    <property type="entry name" value="CheY-like_superfamily"/>
</dbReference>
<feature type="domain" description="Response regulatory" evidence="2">
    <location>
        <begin position="4"/>
        <end position="131"/>
    </location>
</feature>
<protein>
    <submittedName>
        <fullName evidence="3">Response regulator</fullName>
    </submittedName>
</protein>
<evidence type="ECO:0000313" key="4">
    <source>
        <dbReference type="Proteomes" id="UP000598971"/>
    </source>
</evidence>
<feature type="modified residue" description="4-aspartylphosphate" evidence="1">
    <location>
        <position position="61"/>
    </location>
</feature>
<evidence type="ECO:0000256" key="1">
    <source>
        <dbReference type="PROSITE-ProRule" id="PRU00169"/>
    </source>
</evidence>
<dbReference type="InterPro" id="IPR001789">
    <property type="entry name" value="Sig_transdc_resp-reg_receiver"/>
</dbReference>
<dbReference type="GO" id="GO:0000160">
    <property type="term" value="P:phosphorelay signal transduction system"/>
    <property type="evidence" value="ECO:0007669"/>
    <property type="project" value="InterPro"/>
</dbReference>
<dbReference type="PROSITE" id="PS50110">
    <property type="entry name" value="RESPONSE_REGULATORY"/>
    <property type="match status" value="1"/>
</dbReference>